<dbReference type="EMBL" id="CM029040">
    <property type="protein sequence ID" value="KAG2633662.1"/>
    <property type="molecule type" value="Genomic_DNA"/>
</dbReference>
<comment type="caution">
    <text evidence="1">The sequence shown here is derived from an EMBL/GenBank/DDBJ whole genome shotgun (WGS) entry which is preliminary data.</text>
</comment>
<proteinExistence type="predicted"/>
<organism evidence="1 2">
    <name type="scientific">Panicum virgatum</name>
    <name type="common">Blackwell switchgrass</name>
    <dbReference type="NCBI Taxonomy" id="38727"/>
    <lineage>
        <taxon>Eukaryota</taxon>
        <taxon>Viridiplantae</taxon>
        <taxon>Streptophyta</taxon>
        <taxon>Embryophyta</taxon>
        <taxon>Tracheophyta</taxon>
        <taxon>Spermatophyta</taxon>
        <taxon>Magnoliopsida</taxon>
        <taxon>Liliopsida</taxon>
        <taxon>Poales</taxon>
        <taxon>Poaceae</taxon>
        <taxon>PACMAD clade</taxon>
        <taxon>Panicoideae</taxon>
        <taxon>Panicodae</taxon>
        <taxon>Paniceae</taxon>
        <taxon>Panicinae</taxon>
        <taxon>Panicum</taxon>
        <taxon>Panicum sect. Hiantes</taxon>
    </lineage>
</organism>
<accession>A0A8T0VBA5</accession>
<evidence type="ECO:0000313" key="1">
    <source>
        <dbReference type="EMBL" id="KAG2633662.1"/>
    </source>
</evidence>
<keyword evidence="2" id="KW-1185">Reference proteome</keyword>
<protein>
    <submittedName>
        <fullName evidence="1">Uncharacterized protein</fullName>
    </submittedName>
</protein>
<dbReference type="Proteomes" id="UP000823388">
    <property type="component" value="Chromosome 2N"/>
</dbReference>
<reference evidence="1" key="1">
    <citation type="submission" date="2020-05" db="EMBL/GenBank/DDBJ databases">
        <title>WGS assembly of Panicum virgatum.</title>
        <authorList>
            <person name="Lovell J.T."/>
            <person name="Jenkins J."/>
            <person name="Shu S."/>
            <person name="Juenger T.E."/>
            <person name="Schmutz J."/>
        </authorList>
    </citation>
    <scope>NUCLEOTIDE SEQUENCE</scope>
    <source>
        <strain evidence="1">AP13</strain>
    </source>
</reference>
<gene>
    <name evidence="1" type="ORF">PVAP13_2NG241706</name>
</gene>
<name>A0A8T0VBA5_PANVG</name>
<sequence>MTKTPLGGLDQFLSSSSWILCVAAASPPAMDPSAPARAAAHARFPRAPLPTLPPVLPSRTATASRACPPNPMHAQLRAHWPRARCPPLSKPSAACSQTLPLFKSSAALFFSHASVSCPHLIGFCDHKSSSAILLTLQARQGRQKQGCSRRPHYSICFGLRCCSRYPCSWIHFSCH</sequence>
<dbReference type="AlphaFoldDB" id="A0A8T0VBA5"/>
<evidence type="ECO:0000313" key="2">
    <source>
        <dbReference type="Proteomes" id="UP000823388"/>
    </source>
</evidence>